<dbReference type="PRINTS" id="PR00304">
    <property type="entry name" value="TCOMPLEXTCP1"/>
</dbReference>
<dbReference type="InterPro" id="IPR012714">
    <property type="entry name" value="Thermosome_arc"/>
</dbReference>
<dbReference type="PROSITE" id="PS00750">
    <property type="entry name" value="TCP1_1"/>
    <property type="match status" value="1"/>
</dbReference>
<dbReference type="InterPro" id="IPR027413">
    <property type="entry name" value="GROEL-like_equatorial_sf"/>
</dbReference>
<dbReference type="PANTHER" id="PTHR11353">
    <property type="entry name" value="CHAPERONIN"/>
    <property type="match status" value="1"/>
</dbReference>
<dbReference type="SUPFAM" id="SSF48592">
    <property type="entry name" value="GroEL equatorial domain-like"/>
    <property type="match status" value="1"/>
</dbReference>
<dbReference type="AlphaFoldDB" id="A0A7G9Z621"/>
<dbReference type="InterPro" id="IPR017998">
    <property type="entry name" value="Chaperone_TCP-1"/>
</dbReference>
<dbReference type="GO" id="GO:0005524">
    <property type="term" value="F:ATP binding"/>
    <property type="evidence" value="ECO:0007669"/>
    <property type="project" value="UniProtKB-KW"/>
</dbReference>
<gene>
    <name evidence="7" type="primary">thsA</name>
    <name evidence="7" type="ORF">MNGCPPAP_00002</name>
</gene>
<accession>A0A7G9Z621</accession>
<dbReference type="Pfam" id="PF00118">
    <property type="entry name" value="Cpn60_TCP1"/>
    <property type="match status" value="1"/>
</dbReference>
<evidence type="ECO:0000313" key="7">
    <source>
        <dbReference type="EMBL" id="QNO55705.1"/>
    </source>
</evidence>
<keyword evidence="3 5" id="KW-0067">ATP-binding</keyword>
<dbReference type="Gene3D" id="1.10.560.10">
    <property type="entry name" value="GroEL-like equatorial domain"/>
    <property type="match status" value="1"/>
</dbReference>
<dbReference type="GO" id="GO:0140662">
    <property type="term" value="F:ATP-dependent protein folding chaperone"/>
    <property type="evidence" value="ECO:0007669"/>
    <property type="project" value="InterPro"/>
</dbReference>
<organism evidence="7">
    <name type="scientific">Candidatus Methanophaga sp. ANME-1 ERB7</name>
    <dbReference type="NCBI Taxonomy" id="2759913"/>
    <lineage>
        <taxon>Archaea</taxon>
        <taxon>Methanobacteriati</taxon>
        <taxon>Methanobacteriota</taxon>
        <taxon>Stenosarchaea group</taxon>
        <taxon>Methanomicrobia</taxon>
        <taxon>Candidatus Methanophagales</taxon>
        <taxon>Candidatus Methanophagaceae</taxon>
        <taxon>Candidatus Methanophaga</taxon>
    </lineage>
</organism>
<dbReference type="NCBIfam" id="NF041083">
    <property type="entry name" value="thermosome_beta"/>
    <property type="match status" value="1"/>
</dbReference>
<reference evidence="7" key="1">
    <citation type="submission" date="2020-06" db="EMBL/GenBank/DDBJ databases">
        <title>Unique genomic features of the anaerobic methanotrophic archaea.</title>
        <authorList>
            <person name="Chadwick G.L."/>
            <person name="Skennerton C.T."/>
            <person name="Laso-Perez R."/>
            <person name="Leu A.O."/>
            <person name="Speth D.R."/>
            <person name="Yu H."/>
            <person name="Morgan-Lang C."/>
            <person name="Hatzenpichler R."/>
            <person name="Goudeau D."/>
            <person name="Malmstrom R."/>
            <person name="Brazelton W.J."/>
            <person name="Woyke T."/>
            <person name="Hallam S.J."/>
            <person name="Tyson G.W."/>
            <person name="Wegener G."/>
            <person name="Boetius A."/>
            <person name="Orphan V."/>
        </authorList>
    </citation>
    <scope>NUCLEOTIDE SEQUENCE</scope>
</reference>
<dbReference type="EMBL" id="MT631626">
    <property type="protein sequence ID" value="QNO55705.1"/>
    <property type="molecule type" value="Genomic_DNA"/>
</dbReference>
<keyword evidence="4 5" id="KW-0143">Chaperone</keyword>
<dbReference type="InterPro" id="IPR053374">
    <property type="entry name" value="TCP-1_chaperonin"/>
</dbReference>
<evidence type="ECO:0000256" key="2">
    <source>
        <dbReference type="ARBA" id="ARBA00022741"/>
    </source>
</evidence>
<dbReference type="CDD" id="cd03343">
    <property type="entry name" value="cpn60"/>
    <property type="match status" value="1"/>
</dbReference>
<evidence type="ECO:0000256" key="3">
    <source>
        <dbReference type="ARBA" id="ARBA00022840"/>
    </source>
</evidence>
<keyword evidence="2 5" id="KW-0547">Nucleotide-binding</keyword>
<dbReference type="InterPro" id="IPR027410">
    <property type="entry name" value="TCP-1-like_intermed_sf"/>
</dbReference>
<comment type="similarity">
    <text evidence="1 5">Belongs to the TCP-1 chaperonin family.</text>
</comment>
<dbReference type="InterPro" id="IPR002423">
    <property type="entry name" value="Cpn60/GroEL/TCP-1"/>
</dbReference>
<dbReference type="Gene3D" id="3.50.7.10">
    <property type="entry name" value="GroEL"/>
    <property type="match status" value="1"/>
</dbReference>
<dbReference type="SUPFAM" id="SSF54849">
    <property type="entry name" value="GroEL-intermediate domain like"/>
    <property type="match status" value="1"/>
</dbReference>
<evidence type="ECO:0000256" key="4">
    <source>
        <dbReference type="ARBA" id="ARBA00023186"/>
    </source>
</evidence>
<dbReference type="PROSITE" id="PS00751">
    <property type="entry name" value="TCP1_2"/>
    <property type="match status" value="1"/>
</dbReference>
<name>A0A7G9Z621_9EURY</name>
<dbReference type="InterPro" id="IPR002194">
    <property type="entry name" value="Chaperonin_TCP-1_CS"/>
</dbReference>
<evidence type="ECO:0000256" key="6">
    <source>
        <dbReference type="SAM" id="MobiDB-lite"/>
    </source>
</evidence>
<feature type="compositionally biased region" description="Gly residues" evidence="6">
    <location>
        <begin position="546"/>
        <end position="561"/>
    </location>
</feature>
<sequence length="561" mass="59953">MRRGKNVKMAGQLGGIPILVLKAGSERTRGKDAQIANINAAKAVGDAVRTTLGPKGMDKMLVDSLGDVVITNDGVTILKEMDIDSPAAKMMVEVAKTVEDVAGDGTTTAVVLGAELLKKAEELLELELHPTVITLGYRLAAEKAKKVLDEIGKDIDIEDVKELKKIAETAITGKAADASRDFLAEIAINADKAVAEEVSKGKRVVDVDNINVEKKVGGRMSETELVQGMAIDKEIVHPGMPTKIEDAKIALINASLEVKKTEMSAEIKIQSSGQLKSFLAEEEQMLHQMAERIKESGANVVICQKGIDELVQHYLAKAGIAAVRRAKKSDMEKLEKATGGNVVNAVELISKTDLGYAGLVEERKISGSKMLFIEQCKNPHAVSIIVRGGTEQVVDEVDRSLDDTLRVVGCIIEDGKAIAGGGAVETEIALRIREYSTSLKGREQLAVEKFAEAMEIIPRTLAENSGLDPIDKLVELKAAHERGETTAGLDVYTGKVVDMWQRGVIEPLRLKKQAMDSAAEAAIMILKIDDVIASSREAPQAPPPGAGGGMPGGMPGGMMPY</sequence>
<proteinExistence type="inferred from homology"/>
<evidence type="ECO:0000256" key="5">
    <source>
        <dbReference type="RuleBase" id="RU004187"/>
    </source>
</evidence>
<dbReference type="NCBIfam" id="TIGR02339">
    <property type="entry name" value="thermosome_arch"/>
    <property type="match status" value="1"/>
</dbReference>
<dbReference type="SUPFAM" id="SSF52029">
    <property type="entry name" value="GroEL apical domain-like"/>
    <property type="match status" value="1"/>
</dbReference>
<dbReference type="GO" id="GO:0016887">
    <property type="term" value="F:ATP hydrolysis activity"/>
    <property type="evidence" value="ECO:0007669"/>
    <property type="project" value="InterPro"/>
</dbReference>
<dbReference type="Gene3D" id="3.30.260.10">
    <property type="entry name" value="TCP-1-like chaperonin intermediate domain"/>
    <property type="match status" value="1"/>
</dbReference>
<dbReference type="InterPro" id="IPR027409">
    <property type="entry name" value="GroEL-like_apical_dom_sf"/>
</dbReference>
<dbReference type="GO" id="GO:0051082">
    <property type="term" value="F:unfolded protein binding"/>
    <property type="evidence" value="ECO:0007669"/>
    <property type="project" value="InterPro"/>
</dbReference>
<feature type="region of interest" description="Disordered" evidence="6">
    <location>
        <begin position="536"/>
        <end position="561"/>
    </location>
</feature>
<dbReference type="InterPro" id="IPR054827">
    <property type="entry name" value="thermosome_alpha"/>
</dbReference>
<protein>
    <submittedName>
        <fullName evidence="7">Thermosome subunit alpha</fullName>
    </submittedName>
</protein>
<evidence type="ECO:0000256" key="1">
    <source>
        <dbReference type="ARBA" id="ARBA00008020"/>
    </source>
</evidence>
<dbReference type="NCBIfam" id="NF041082">
    <property type="entry name" value="thermosome_alpha"/>
    <property type="match status" value="1"/>
</dbReference>